<feature type="active site" evidence="6">
    <location>
        <position position="174"/>
    </location>
</feature>
<reference evidence="11" key="4">
    <citation type="journal article" date="2016" name="Gigascience">
        <title>De novo construction of an expanded transcriptome assembly for the western tarnished plant bug, Lygus hesperus.</title>
        <authorList>
            <person name="Tassone E.E."/>
            <person name="Geib S.M."/>
            <person name="Hall B."/>
            <person name="Fabrick J.A."/>
            <person name="Brent C.S."/>
            <person name="Hull J.J."/>
        </authorList>
    </citation>
    <scope>NUCLEOTIDE SEQUENCE</scope>
</reference>
<dbReference type="PANTHER" id="PTHR14189">
    <property type="entry name" value="PROTEIN PHOSPHATASE METHYLESTERASE-1 RELATED"/>
    <property type="match status" value="1"/>
</dbReference>
<reference evidence="9" key="1">
    <citation type="journal article" date="2014" name="PLoS ONE">
        <title>Transcriptome-Based Identification of ABC Transporters in the Western Tarnished Plant Bug Lygus hesperus.</title>
        <authorList>
            <person name="Hull J.J."/>
            <person name="Chaney K."/>
            <person name="Geib S.M."/>
            <person name="Fabrick J.A."/>
            <person name="Brent C.S."/>
            <person name="Walsh D."/>
            <person name="Lavine L.C."/>
        </authorList>
    </citation>
    <scope>NUCLEOTIDE SEQUENCE</scope>
</reference>
<reference evidence="10" key="3">
    <citation type="submission" date="2014-09" db="EMBL/GenBank/DDBJ databases">
        <authorList>
            <person name="Magalhaes I.L.F."/>
            <person name="Oliveira U."/>
            <person name="Santos F.R."/>
            <person name="Vidigal T.H.D.A."/>
            <person name="Brescovit A.D."/>
            <person name="Santos A.J."/>
        </authorList>
    </citation>
    <scope>NUCLEOTIDE SEQUENCE</scope>
</reference>
<name>A0A0A9YJP2_LYGHE</name>
<evidence type="ECO:0000256" key="6">
    <source>
        <dbReference type="PIRSR" id="PIRSR022950-1"/>
    </source>
</evidence>
<dbReference type="InterPro" id="IPR016812">
    <property type="entry name" value="PPase_methylesterase_euk"/>
</dbReference>
<comment type="similarity">
    <text evidence="1 5">Belongs to the AB hydrolase superfamily.</text>
</comment>
<evidence type="ECO:0000256" key="7">
    <source>
        <dbReference type="SAM" id="MobiDB-lite"/>
    </source>
</evidence>
<evidence type="ECO:0000259" key="8">
    <source>
        <dbReference type="Pfam" id="PF12697"/>
    </source>
</evidence>
<dbReference type="AlphaFoldDB" id="A0A0A9YJP2"/>
<comment type="function">
    <text evidence="5">Demethylates proteins that have been reversibly carboxymethylated.</text>
</comment>
<dbReference type="InterPro" id="IPR000073">
    <property type="entry name" value="AB_hydrolase_1"/>
</dbReference>
<keyword evidence="3 5" id="KW-0378">Hydrolase</keyword>
<feature type="active site" evidence="6">
    <location>
        <position position="358"/>
    </location>
</feature>
<evidence type="ECO:0000256" key="3">
    <source>
        <dbReference type="ARBA" id="ARBA00022801"/>
    </source>
</evidence>
<organism evidence="9">
    <name type="scientific">Lygus hesperus</name>
    <name type="common">Western plant bug</name>
    <dbReference type="NCBI Taxonomy" id="30085"/>
    <lineage>
        <taxon>Eukaryota</taxon>
        <taxon>Metazoa</taxon>
        <taxon>Ecdysozoa</taxon>
        <taxon>Arthropoda</taxon>
        <taxon>Hexapoda</taxon>
        <taxon>Insecta</taxon>
        <taxon>Pterygota</taxon>
        <taxon>Neoptera</taxon>
        <taxon>Paraneoptera</taxon>
        <taxon>Hemiptera</taxon>
        <taxon>Heteroptera</taxon>
        <taxon>Panheteroptera</taxon>
        <taxon>Cimicomorpha</taxon>
        <taxon>Miridae</taxon>
        <taxon>Mirini</taxon>
        <taxon>Lygus</taxon>
    </lineage>
</organism>
<dbReference type="Pfam" id="PF12697">
    <property type="entry name" value="Abhydrolase_6"/>
    <property type="match status" value="1"/>
</dbReference>
<dbReference type="EMBL" id="GBRD01013467">
    <property type="protein sequence ID" value="JAG52359.1"/>
    <property type="molecule type" value="Transcribed_RNA"/>
</dbReference>
<dbReference type="InterPro" id="IPR029058">
    <property type="entry name" value="AB_hydrolase_fold"/>
</dbReference>
<dbReference type="EMBL" id="GBHO01010317">
    <property type="protein sequence ID" value="JAG33287.1"/>
    <property type="molecule type" value="Transcribed_RNA"/>
</dbReference>
<feature type="domain" description="AB hydrolase-1" evidence="8">
    <location>
        <begin position="73"/>
        <end position="184"/>
    </location>
</feature>
<protein>
    <recommendedName>
        <fullName evidence="5">Protein phosphatase methylesterase 1</fullName>
        <shortName evidence="5">PME-1</shortName>
        <ecNumber evidence="5">3.1.1.-</ecNumber>
    </recommendedName>
</protein>
<keyword evidence="2 5" id="KW-0719">Serine esterase</keyword>
<evidence type="ECO:0000256" key="5">
    <source>
        <dbReference type="PIRNR" id="PIRNR022950"/>
    </source>
</evidence>
<sequence>MSAFQKSFLSCKLPPKSAMATGRGNLSGKSKGMRGRADYSADTWKKYFSEKKDVEVDGNTFRVYKKGDSGPCLVLIHGGGFSALTWSLLTTTLYDMVECQVLALDLRSHGDTFTKDDTDLSIETLTNDVVSVINEVVSEGTPLILVGHSLGGSVAVHVGHHPGIHSIVGLIVIDVVEGTALGALSSMQSILRGRPQYFNSIEDAIKWSVQSGQVKNLESAKVSMPGQIKNIQTGKPATVELEEGDSDGVNHQEKQTLEPVGRSVPVTSVESISEEEETQFKSPDEVKGSYGWRIDLRATEIHWSGWFQGLSKQFLSCPAQKLLLLASLDRMDTDLTVAQMQGKFEIHAFEQSRGRCGHTVHEDIPDAVAEVIATYLVRNKFCTQKANFQEGSMPCC</sequence>
<dbReference type="GO" id="GO:0051723">
    <property type="term" value="F:protein methylesterase activity"/>
    <property type="evidence" value="ECO:0007669"/>
    <property type="project" value="UniProtKB-EC"/>
</dbReference>
<evidence type="ECO:0000313" key="9">
    <source>
        <dbReference type="EMBL" id="JAG33287.1"/>
    </source>
</evidence>
<dbReference type="PANTHER" id="PTHR14189:SF0">
    <property type="entry name" value="PROTEIN PHOSPHATASE METHYLESTERASE 1"/>
    <property type="match status" value="1"/>
</dbReference>
<dbReference type="PIRSF" id="PIRSF022950">
    <property type="entry name" value="PPase_methylesterase_euk"/>
    <property type="match status" value="1"/>
</dbReference>
<evidence type="ECO:0000256" key="2">
    <source>
        <dbReference type="ARBA" id="ARBA00022487"/>
    </source>
</evidence>
<evidence type="ECO:0000256" key="4">
    <source>
        <dbReference type="ARBA" id="ARBA00049203"/>
    </source>
</evidence>
<proteinExistence type="inferred from homology"/>
<evidence type="ECO:0000256" key="1">
    <source>
        <dbReference type="ARBA" id="ARBA00008645"/>
    </source>
</evidence>
<reference evidence="9" key="2">
    <citation type="submission" date="2014-07" db="EMBL/GenBank/DDBJ databases">
        <authorList>
            <person name="Hull J."/>
        </authorList>
    </citation>
    <scope>NUCLEOTIDE SEQUENCE</scope>
</reference>
<evidence type="ECO:0000313" key="10">
    <source>
        <dbReference type="EMBL" id="JAG52359.1"/>
    </source>
</evidence>
<comment type="catalytic activity">
    <reaction evidence="4">
        <text>[phosphatase 2A protein]-C-terminal L-leucine methyl ester + H2O = [phosphatase 2A protein]-C-terminal L-leucine + methanol + H(+)</text>
        <dbReference type="Rhea" id="RHEA:48548"/>
        <dbReference type="Rhea" id="RHEA-COMP:12134"/>
        <dbReference type="Rhea" id="RHEA-COMP:12135"/>
        <dbReference type="ChEBI" id="CHEBI:15377"/>
        <dbReference type="ChEBI" id="CHEBI:15378"/>
        <dbReference type="ChEBI" id="CHEBI:17790"/>
        <dbReference type="ChEBI" id="CHEBI:90516"/>
        <dbReference type="ChEBI" id="CHEBI:90517"/>
        <dbReference type="EC" id="3.1.1.89"/>
    </reaction>
</comment>
<dbReference type="EMBL" id="GDHC01002363">
    <property type="protein sequence ID" value="JAQ16266.1"/>
    <property type="molecule type" value="Transcribed_RNA"/>
</dbReference>
<dbReference type="EC" id="3.1.1.-" evidence="5"/>
<dbReference type="Gene3D" id="3.40.50.1820">
    <property type="entry name" value="alpha/beta hydrolase"/>
    <property type="match status" value="1"/>
</dbReference>
<feature type="active site" evidence="6">
    <location>
        <position position="149"/>
    </location>
</feature>
<gene>
    <name evidence="9" type="primary">PPME1</name>
    <name evidence="11" type="synonym">PPME1_1</name>
    <name evidence="9" type="ORF">CM83_35636</name>
    <name evidence="11" type="ORF">g.48439</name>
</gene>
<dbReference type="SUPFAM" id="SSF53474">
    <property type="entry name" value="alpha/beta-Hydrolases"/>
    <property type="match status" value="1"/>
</dbReference>
<evidence type="ECO:0000313" key="11">
    <source>
        <dbReference type="EMBL" id="JAQ16266.1"/>
    </source>
</evidence>
<accession>A0A0A9YJP2</accession>
<feature type="region of interest" description="Disordered" evidence="7">
    <location>
        <begin position="243"/>
        <end position="263"/>
    </location>
</feature>